<keyword evidence="1" id="KW-0805">Transcription regulation</keyword>
<dbReference type="PANTHER" id="PTHR46621">
    <property type="entry name" value="SNRNA-ACTIVATING PROTEIN COMPLEX SUBUNIT 4"/>
    <property type="match status" value="1"/>
</dbReference>
<dbReference type="GO" id="GO:0000978">
    <property type="term" value="F:RNA polymerase II cis-regulatory region sequence-specific DNA binding"/>
    <property type="evidence" value="ECO:0007669"/>
    <property type="project" value="TreeGrafter"/>
</dbReference>
<dbReference type="Pfam" id="PF13921">
    <property type="entry name" value="Myb_DNA-bind_6"/>
    <property type="match status" value="1"/>
</dbReference>
<dbReference type="CDD" id="cd00167">
    <property type="entry name" value="SANT"/>
    <property type="match status" value="2"/>
</dbReference>
<organism evidence="8 9">
    <name type="scientific">Tritrichomonas foetus</name>
    <dbReference type="NCBI Taxonomy" id="1144522"/>
    <lineage>
        <taxon>Eukaryota</taxon>
        <taxon>Metamonada</taxon>
        <taxon>Parabasalia</taxon>
        <taxon>Tritrichomonadida</taxon>
        <taxon>Tritrichomonadidae</taxon>
        <taxon>Tritrichomonas</taxon>
    </lineage>
</organism>
<dbReference type="GO" id="GO:0042795">
    <property type="term" value="P:snRNA transcription by RNA polymerase II"/>
    <property type="evidence" value="ECO:0007669"/>
    <property type="project" value="TreeGrafter"/>
</dbReference>
<evidence type="ECO:0000313" key="9">
    <source>
        <dbReference type="Proteomes" id="UP000179807"/>
    </source>
</evidence>
<feature type="domain" description="HTH myb-type" evidence="7">
    <location>
        <begin position="90"/>
        <end position="134"/>
    </location>
</feature>
<evidence type="ECO:0000259" key="6">
    <source>
        <dbReference type="PROSITE" id="PS51293"/>
    </source>
</evidence>
<dbReference type="SUPFAM" id="SSF46689">
    <property type="entry name" value="Homeodomain-like"/>
    <property type="match status" value="2"/>
</dbReference>
<evidence type="ECO:0000313" key="8">
    <source>
        <dbReference type="EMBL" id="OHS96629.1"/>
    </source>
</evidence>
<reference evidence="8" key="1">
    <citation type="submission" date="2016-10" db="EMBL/GenBank/DDBJ databases">
        <authorList>
            <person name="Benchimol M."/>
            <person name="Almeida L.G."/>
            <person name="Vasconcelos A.T."/>
            <person name="Perreira-Neves A."/>
            <person name="Rosa I.A."/>
            <person name="Tasca T."/>
            <person name="Bogo M.R."/>
            <person name="de Souza W."/>
        </authorList>
    </citation>
    <scope>NUCLEOTIDE SEQUENCE [LARGE SCALE GENOMIC DNA]</scope>
    <source>
        <strain evidence="8">K</strain>
    </source>
</reference>
<comment type="caution">
    <text evidence="8">The sequence shown here is derived from an EMBL/GenBank/DDBJ whole genome shotgun (WGS) entry which is preliminary data.</text>
</comment>
<dbReference type="GO" id="GO:0019185">
    <property type="term" value="C:snRNA-activating protein complex"/>
    <property type="evidence" value="ECO:0007669"/>
    <property type="project" value="TreeGrafter"/>
</dbReference>
<feature type="domain" description="SANT" evidence="6">
    <location>
        <begin position="140"/>
        <end position="192"/>
    </location>
</feature>
<feature type="domain" description="Myb-like" evidence="5">
    <location>
        <begin position="137"/>
        <end position="188"/>
    </location>
</feature>
<keyword evidence="2" id="KW-0238">DNA-binding</keyword>
<dbReference type="GO" id="GO:0042796">
    <property type="term" value="P:snRNA transcription by RNA polymerase III"/>
    <property type="evidence" value="ECO:0007669"/>
    <property type="project" value="TreeGrafter"/>
</dbReference>
<keyword evidence="4" id="KW-0539">Nucleus</keyword>
<feature type="domain" description="SANT" evidence="6">
    <location>
        <begin position="87"/>
        <end position="128"/>
    </location>
</feature>
<dbReference type="Gene3D" id="1.10.10.60">
    <property type="entry name" value="Homeodomain-like"/>
    <property type="match status" value="2"/>
</dbReference>
<dbReference type="PANTHER" id="PTHR46621:SF1">
    <property type="entry name" value="SNRNA-ACTIVATING PROTEIN COMPLEX SUBUNIT 4"/>
    <property type="match status" value="1"/>
</dbReference>
<dbReference type="PROSITE" id="PS50090">
    <property type="entry name" value="MYB_LIKE"/>
    <property type="match status" value="2"/>
</dbReference>
<keyword evidence="9" id="KW-1185">Reference proteome</keyword>
<dbReference type="GO" id="GO:0001006">
    <property type="term" value="F:RNA polymerase III type 3 promoter sequence-specific DNA binding"/>
    <property type="evidence" value="ECO:0007669"/>
    <property type="project" value="TreeGrafter"/>
</dbReference>
<dbReference type="PROSITE" id="PS51293">
    <property type="entry name" value="SANT"/>
    <property type="match status" value="2"/>
</dbReference>
<gene>
    <name evidence="8" type="ORF">TRFO_37179</name>
</gene>
<dbReference type="AlphaFoldDB" id="A0A1J4JGP7"/>
<sequence length="243" mass="28228">MEPPLLAIANSYIEESSEHCQEDAKLAARKCLEELIDNKITPEVALSTCYSILGVDTPAKNICAILAISPEPINFSQPLFNYHSTRHHVRKWSKYEDQRLIAGVHRLGFENWTKIAEFVGNGRTRSQCSQRWLRGLDPSISKDKWTDEEESQLIRLVSEYGTKAWRRISTQMKNRSDVQCRYHFAQLKRSKRSGKILSMQKSMKETDSQSFIKNDLIDFNTQDNINMYEMNDAKVQPERPIIW</sequence>
<evidence type="ECO:0000259" key="7">
    <source>
        <dbReference type="PROSITE" id="PS51294"/>
    </source>
</evidence>
<dbReference type="EMBL" id="MLAK01001163">
    <property type="protein sequence ID" value="OHS96629.1"/>
    <property type="molecule type" value="Genomic_DNA"/>
</dbReference>
<dbReference type="GeneID" id="94845976"/>
<dbReference type="InterPro" id="IPR017884">
    <property type="entry name" value="SANT_dom"/>
</dbReference>
<dbReference type="InterPro" id="IPR051575">
    <property type="entry name" value="Myb-like_DNA-bd"/>
</dbReference>
<accession>A0A1J4JGP7</accession>
<proteinExistence type="predicted"/>
<dbReference type="VEuPathDB" id="TrichDB:TRFO_37179"/>
<dbReference type="SMART" id="SM00717">
    <property type="entry name" value="SANT"/>
    <property type="match status" value="2"/>
</dbReference>
<dbReference type="InterPro" id="IPR017930">
    <property type="entry name" value="Myb_dom"/>
</dbReference>
<name>A0A1J4JGP7_9EUKA</name>
<protein>
    <submittedName>
        <fullName evidence="8">Myb-like DNA-binding domain containing protein</fullName>
    </submittedName>
</protein>
<feature type="domain" description="HTH myb-type" evidence="7">
    <location>
        <begin position="137"/>
        <end position="192"/>
    </location>
</feature>
<evidence type="ECO:0000256" key="3">
    <source>
        <dbReference type="ARBA" id="ARBA00023163"/>
    </source>
</evidence>
<dbReference type="PROSITE" id="PS51294">
    <property type="entry name" value="HTH_MYB"/>
    <property type="match status" value="2"/>
</dbReference>
<evidence type="ECO:0000256" key="4">
    <source>
        <dbReference type="ARBA" id="ARBA00023242"/>
    </source>
</evidence>
<dbReference type="OrthoDB" id="2143914at2759"/>
<keyword evidence="3" id="KW-0804">Transcription</keyword>
<dbReference type="RefSeq" id="XP_068349766.1">
    <property type="nucleotide sequence ID" value="XM_068511272.1"/>
</dbReference>
<evidence type="ECO:0000256" key="1">
    <source>
        <dbReference type="ARBA" id="ARBA00023015"/>
    </source>
</evidence>
<dbReference type="Proteomes" id="UP000179807">
    <property type="component" value="Unassembled WGS sequence"/>
</dbReference>
<feature type="domain" description="Myb-like" evidence="5">
    <location>
        <begin position="91"/>
        <end position="136"/>
    </location>
</feature>
<dbReference type="InterPro" id="IPR001005">
    <property type="entry name" value="SANT/Myb"/>
</dbReference>
<dbReference type="InterPro" id="IPR009057">
    <property type="entry name" value="Homeodomain-like_sf"/>
</dbReference>
<evidence type="ECO:0000259" key="5">
    <source>
        <dbReference type="PROSITE" id="PS50090"/>
    </source>
</evidence>
<evidence type="ECO:0000256" key="2">
    <source>
        <dbReference type="ARBA" id="ARBA00023125"/>
    </source>
</evidence>